<feature type="domain" description="Fibronectin type-III" evidence="2">
    <location>
        <begin position="1"/>
        <end position="86"/>
    </location>
</feature>
<keyword evidence="4" id="KW-1185">Reference proteome</keyword>
<dbReference type="InterPro" id="IPR003961">
    <property type="entry name" value="FN3_dom"/>
</dbReference>
<accession>A0ABR9HKG3</accession>
<name>A0ABR9HKG3_9ACTN</name>
<protein>
    <recommendedName>
        <fullName evidence="2">Fibronectin type-III domain-containing protein</fullName>
    </recommendedName>
</protein>
<sequence>MDGRRVVVTWRPGTRPGERASYRVTRRTGHGATARERPVGEVSGTRVVDEGLAVGSEAVYTVVAVGDGPGTSPAAWSQPVMITPEVADLRVRSDETSVTGSWRTPPEAVRVEVLRAEGGPPRGPGDGVPIAHDGSVFVDTDVLPDTEYHYRVRAVYVTSRGLARNSAGLVRRASPGPVPTAVRDLSVDAVGAGFVASWSAPSRGRVVLFTSERPPPWPPGRSVPADRWAELGSEVPGEVSTGPDGRAEAGLQLPAGTVYVLAATVAGGQAVAGARTRVVAAPPVTGLRAERFDTVVRLSWDWPEHTAAALVSWRDARSSPDARAPNPAAPLDGAGAGTVRGSRLRYEAEGGFEAHTGPGPVVVTVRTAVPSETGESLSTPVSVHVPGRAVLDYQVEAVGLLRRERMVHLSSRDACHMPEVAVVYTSGRVQPHSGERGRVLATFPARPLAAGERVSVRVQPPREPGPAWLMCFPADGGTAVSLRQPPVRELRL</sequence>
<dbReference type="PROSITE" id="PS50853">
    <property type="entry name" value="FN3"/>
    <property type="match status" value="1"/>
</dbReference>
<proteinExistence type="predicted"/>
<organism evidence="3 4">
    <name type="scientific">Nocardiopsis terrae</name>
    <dbReference type="NCBI Taxonomy" id="372655"/>
    <lineage>
        <taxon>Bacteria</taxon>
        <taxon>Bacillati</taxon>
        <taxon>Actinomycetota</taxon>
        <taxon>Actinomycetes</taxon>
        <taxon>Streptosporangiales</taxon>
        <taxon>Nocardiopsidaceae</taxon>
        <taxon>Nocardiopsis</taxon>
    </lineage>
</organism>
<dbReference type="EMBL" id="JADBDY010000001">
    <property type="protein sequence ID" value="MBE1459520.1"/>
    <property type="molecule type" value="Genomic_DNA"/>
</dbReference>
<dbReference type="Proteomes" id="UP000598217">
    <property type="component" value="Unassembled WGS sequence"/>
</dbReference>
<evidence type="ECO:0000313" key="3">
    <source>
        <dbReference type="EMBL" id="MBE1459520.1"/>
    </source>
</evidence>
<evidence type="ECO:0000313" key="4">
    <source>
        <dbReference type="Proteomes" id="UP000598217"/>
    </source>
</evidence>
<dbReference type="RefSeq" id="WP_191275082.1">
    <property type="nucleotide sequence ID" value="NZ_BMXJ01000008.1"/>
</dbReference>
<comment type="caution">
    <text evidence="3">The sequence shown here is derived from an EMBL/GenBank/DDBJ whole genome shotgun (WGS) entry which is preliminary data.</text>
</comment>
<dbReference type="Gene3D" id="2.60.40.10">
    <property type="entry name" value="Immunoglobulins"/>
    <property type="match status" value="2"/>
</dbReference>
<reference evidence="3 4" key="1">
    <citation type="submission" date="2020-10" db="EMBL/GenBank/DDBJ databases">
        <title>Sequencing the genomes of 1000 actinobacteria strains.</title>
        <authorList>
            <person name="Klenk H.-P."/>
        </authorList>
    </citation>
    <scope>NUCLEOTIDE SEQUENCE [LARGE SCALE GENOMIC DNA]</scope>
    <source>
        <strain evidence="3 4">DSM 45157</strain>
    </source>
</reference>
<dbReference type="Pfam" id="PF25833">
    <property type="entry name" value="Fn3_SaeA_3rd"/>
    <property type="match status" value="1"/>
</dbReference>
<gene>
    <name evidence="3" type="ORF">H4W79_003734</name>
</gene>
<dbReference type="InterPro" id="IPR058692">
    <property type="entry name" value="Fn3_SaeA_2nd"/>
</dbReference>
<feature type="region of interest" description="Disordered" evidence="1">
    <location>
        <begin position="318"/>
        <end position="337"/>
    </location>
</feature>
<evidence type="ECO:0000259" key="2">
    <source>
        <dbReference type="PROSITE" id="PS50853"/>
    </source>
</evidence>
<evidence type="ECO:0000256" key="1">
    <source>
        <dbReference type="SAM" id="MobiDB-lite"/>
    </source>
</evidence>
<dbReference type="InterPro" id="IPR013783">
    <property type="entry name" value="Ig-like_fold"/>
</dbReference>
<dbReference type="SMART" id="SM00060">
    <property type="entry name" value="FN3"/>
    <property type="match status" value="3"/>
</dbReference>